<proteinExistence type="predicted"/>
<organism evidence="2 3">
    <name type="scientific">Geosmithia morbida</name>
    <dbReference type="NCBI Taxonomy" id="1094350"/>
    <lineage>
        <taxon>Eukaryota</taxon>
        <taxon>Fungi</taxon>
        <taxon>Dikarya</taxon>
        <taxon>Ascomycota</taxon>
        <taxon>Pezizomycotina</taxon>
        <taxon>Sordariomycetes</taxon>
        <taxon>Hypocreomycetidae</taxon>
        <taxon>Hypocreales</taxon>
        <taxon>Bionectriaceae</taxon>
        <taxon>Geosmithia</taxon>
    </lineage>
</organism>
<evidence type="ECO:0000313" key="3">
    <source>
        <dbReference type="Proteomes" id="UP000749293"/>
    </source>
</evidence>
<accession>A0A9P4Z0N5</accession>
<dbReference type="AlphaFoldDB" id="A0A9P4Z0N5"/>
<feature type="compositionally biased region" description="Polar residues" evidence="1">
    <location>
        <begin position="120"/>
        <end position="134"/>
    </location>
</feature>
<dbReference type="Proteomes" id="UP000749293">
    <property type="component" value="Unassembled WGS sequence"/>
</dbReference>
<feature type="compositionally biased region" description="Polar residues" evidence="1">
    <location>
        <begin position="54"/>
        <end position="74"/>
    </location>
</feature>
<evidence type="ECO:0000313" key="2">
    <source>
        <dbReference type="EMBL" id="KAF4126390.1"/>
    </source>
</evidence>
<feature type="compositionally biased region" description="Low complexity" evidence="1">
    <location>
        <begin position="101"/>
        <end position="119"/>
    </location>
</feature>
<comment type="caution">
    <text evidence="2">The sequence shown here is derived from an EMBL/GenBank/DDBJ whole genome shotgun (WGS) entry which is preliminary data.</text>
</comment>
<feature type="compositionally biased region" description="Basic and acidic residues" evidence="1">
    <location>
        <begin position="85"/>
        <end position="99"/>
    </location>
</feature>
<reference evidence="2" key="1">
    <citation type="submission" date="2020-03" db="EMBL/GenBank/DDBJ databases">
        <title>Site-based positive gene gene selection in Geosmithia morbida across the United States reveals a broad range of putative effectors and factors for local host and environmental adapation.</title>
        <authorList>
            <person name="Onufrak A."/>
            <person name="Murdoch R.W."/>
            <person name="Gazis R."/>
            <person name="Huff M."/>
            <person name="Staton M."/>
            <person name="Klingeman W."/>
            <person name="Hadziabdic D."/>
        </authorList>
    </citation>
    <scope>NUCLEOTIDE SEQUENCE</scope>
    <source>
        <strain evidence="2">1262</strain>
    </source>
</reference>
<dbReference type="RefSeq" id="XP_035325042.1">
    <property type="nucleotide sequence ID" value="XM_035462112.1"/>
</dbReference>
<dbReference type="GeneID" id="55966356"/>
<dbReference type="EMBL" id="JAANYQ010000001">
    <property type="protein sequence ID" value="KAF4126390.1"/>
    <property type="molecule type" value="Genomic_DNA"/>
</dbReference>
<protein>
    <submittedName>
        <fullName evidence="2">Uncharacterized protein</fullName>
    </submittedName>
</protein>
<gene>
    <name evidence="2" type="ORF">GMORB2_0126</name>
</gene>
<evidence type="ECO:0000256" key="1">
    <source>
        <dbReference type="SAM" id="MobiDB-lite"/>
    </source>
</evidence>
<sequence>MSTAPSGSAAPPIPTIHLEVPQETDRQQSYGSGILGDTEDGTTHHAAGIELPASRSSGENMSHLSRSPSHSINSARPEMDEETVELWRRAIRLDDERRRGSSSTRARTPNTSSSRWSSSHQPASGDNRSVTEQQQGRREEEVMETLYAPGIVGKISCTRAGGKE</sequence>
<name>A0A9P4Z0N5_9HYPO</name>
<keyword evidence="3" id="KW-1185">Reference proteome</keyword>
<feature type="region of interest" description="Disordered" evidence="1">
    <location>
        <begin position="1"/>
        <end position="145"/>
    </location>
</feature>